<keyword evidence="3" id="KW-0808">Transferase</keyword>
<dbReference type="AlphaFoldDB" id="A0A848K471"/>
<feature type="active site" description="Proton donor/acceptor" evidence="13">
    <location>
        <position position="210"/>
    </location>
</feature>
<keyword evidence="8" id="KW-0564">Palmitate</keyword>
<evidence type="ECO:0000313" key="17">
    <source>
        <dbReference type="Proteomes" id="UP000535543"/>
    </source>
</evidence>
<dbReference type="GO" id="GO:0071555">
    <property type="term" value="P:cell wall organization"/>
    <property type="evidence" value="ECO:0007669"/>
    <property type="project" value="UniProtKB-UniRule"/>
</dbReference>
<keyword evidence="5 13" id="KW-0133">Cell shape</keyword>
<dbReference type="InterPro" id="IPR038063">
    <property type="entry name" value="Transpep_catalytic_dom"/>
</dbReference>
<dbReference type="InterPro" id="IPR050979">
    <property type="entry name" value="LD-transpeptidase"/>
</dbReference>
<evidence type="ECO:0000256" key="5">
    <source>
        <dbReference type="ARBA" id="ARBA00022960"/>
    </source>
</evidence>
<evidence type="ECO:0000256" key="1">
    <source>
        <dbReference type="ARBA" id="ARBA00004752"/>
    </source>
</evidence>
<dbReference type="SUPFAM" id="SSF141523">
    <property type="entry name" value="L,D-transpeptidase catalytic domain-like"/>
    <property type="match status" value="1"/>
</dbReference>
<dbReference type="CDD" id="cd16913">
    <property type="entry name" value="YkuD_like"/>
    <property type="match status" value="1"/>
</dbReference>
<dbReference type="CDD" id="cd13431">
    <property type="entry name" value="LDT_IgD_like_1"/>
    <property type="match status" value="1"/>
</dbReference>
<dbReference type="PANTHER" id="PTHR30582">
    <property type="entry name" value="L,D-TRANSPEPTIDASE"/>
    <property type="match status" value="1"/>
</dbReference>
<dbReference type="PANTHER" id="PTHR30582:SF2">
    <property type="entry name" value="L,D-TRANSPEPTIDASE YCIB-RELATED"/>
    <property type="match status" value="1"/>
</dbReference>
<organism evidence="16 17">
    <name type="scientific">Antrihabitans stalactiti</name>
    <dbReference type="NCBI Taxonomy" id="2584121"/>
    <lineage>
        <taxon>Bacteria</taxon>
        <taxon>Bacillati</taxon>
        <taxon>Actinomycetota</taxon>
        <taxon>Actinomycetes</taxon>
        <taxon>Mycobacteriales</taxon>
        <taxon>Nocardiaceae</taxon>
        <taxon>Antrihabitans</taxon>
    </lineage>
</organism>
<dbReference type="FunFam" id="2.40.440.10:FF:000005">
    <property type="entry name" value="L,D-transpeptidase 2"/>
    <property type="match status" value="1"/>
</dbReference>
<dbReference type="GO" id="GO:0071972">
    <property type="term" value="F:peptidoglycan L,D-transpeptidase activity"/>
    <property type="evidence" value="ECO:0007669"/>
    <property type="project" value="TreeGrafter"/>
</dbReference>
<feature type="chain" id="PRO_5038798638" evidence="14">
    <location>
        <begin position="33"/>
        <end position="253"/>
    </location>
</feature>
<dbReference type="EMBL" id="VCQU01000001">
    <property type="protein sequence ID" value="NMN93441.1"/>
    <property type="molecule type" value="Genomic_DNA"/>
</dbReference>
<proteinExistence type="predicted"/>
<evidence type="ECO:0000256" key="4">
    <source>
        <dbReference type="ARBA" id="ARBA00022729"/>
    </source>
</evidence>
<evidence type="ECO:0000256" key="3">
    <source>
        <dbReference type="ARBA" id="ARBA00022679"/>
    </source>
</evidence>
<dbReference type="GO" id="GO:0018104">
    <property type="term" value="P:peptidoglycan-protein cross-linking"/>
    <property type="evidence" value="ECO:0007669"/>
    <property type="project" value="TreeGrafter"/>
</dbReference>
<evidence type="ECO:0000256" key="11">
    <source>
        <dbReference type="ARBA" id="ARBA00023316"/>
    </source>
</evidence>
<keyword evidence="9" id="KW-0449">Lipoprotein</keyword>
<dbReference type="Proteomes" id="UP000535543">
    <property type="component" value="Unassembled WGS sequence"/>
</dbReference>
<keyword evidence="7" id="KW-0472">Membrane</keyword>
<reference evidence="16 17" key="1">
    <citation type="submission" date="2019-05" db="EMBL/GenBank/DDBJ databases">
        <authorList>
            <person name="Lee S.D."/>
        </authorList>
    </citation>
    <scope>NUCLEOTIDE SEQUENCE [LARGE SCALE GENOMIC DNA]</scope>
    <source>
        <strain evidence="16 17">YC2-7</strain>
    </source>
</reference>
<comment type="caution">
    <text evidence="16">The sequence shown here is derived from an EMBL/GenBank/DDBJ whole genome shotgun (WGS) entry which is preliminary data.</text>
</comment>
<dbReference type="UniPathway" id="UPA00219"/>
<name>A0A848K471_9NOCA</name>
<dbReference type="InterPro" id="IPR041280">
    <property type="entry name" value="Big_10"/>
</dbReference>
<keyword evidence="6 13" id="KW-0573">Peptidoglycan synthesis</keyword>
<dbReference type="Pfam" id="PF03734">
    <property type="entry name" value="YkuD"/>
    <property type="match status" value="1"/>
</dbReference>
<dbReference type="GO" id="GO:0016746">
    <property type="term" value="F:acyltransferase activity"/>
    <property type="evidence" value="ECO:0007669"/>
    <property type="project" value="UniProtKB-KW"/>
</dbReference>
<evidence type="ECO:0000256" key="14">
    <source>
        <dbReference type="SAM" id="SignalP"/>
    </source>
</evidence>
<evidence type="ECO:0000313" key="16">
    <source>
        <dbReference type="EMBL" id="NMN93441.1"/>
    </source>
</evidence>
<evidence type="ECO:0000256" key="7">
    <source>
        <dbReference type="ARBA" id="ARBA00023136"/>
    </source>
</evidence>
<evidence type="ECO:0000256" key="10">
    <source>
        <dbReference type="ARBA" id="ARBA00023315"/>
    </source>
</evidence>
<feature type="active site" description="Nucleophile" evidence="13">
    <location>
        <position position="228"/>
    </location>
</feature>
<sequence>MRNAQLSARFVLVSIMAVLPGLGLCSVAAAGAASPSVSSAAVRSVGPAGGDVVGVAAPITIGFATPVVDRALAERTIAIVPSRPVSGHFTWTNDTEVRWSPDGYWPAYTDVMVVAGGLKTDFKVGAALYAVADLSAHVFNVSINGDLVREMPASMGKPGHETPTGQFSIIDKYRTIVMDSSTYGVPVNSPEGYKLNVDWAQRIIGGIFVHSAPWSVDSQGYENVSHGCINLSPSNAQWYFNNSHYGDPVVVTW</sequence>
<gene>
    <name evidence="16" type="ORF">FGL95_00130</name>
</gene>
<comment type="pathway">
    <text evidence="1 13">Cell wall biogenesis; peptidoglycan biosynthesis.</text>
</comment>
<dbReference type="GO" id="GO:0005576">
    <property type="term" value="C:extracellular region"/>
    <property type="evidence" value="ECO:0007669"/>
    <property type="project" value="TreeGrafter"/>
</dbReference>
<keyword evidence="2" id="KW-1003">Cell membrane</keyword>
<keyword evidence="17" id="KW-1185">Reference proteome</keyword>
<keyword evidence="4 14" id="KW-0732">Signal</keyword>
<keyword evidence="10" id="KW-0012">Acyltransferase</keyword>
<evidence type="ECO:0000256" key="12">
    <source>
        <dbReference type="ARBA" id="ARBA00060592"/>
    </source>
</evidence>
<dbReference type="GO" id="GO:0008360">
    <property type="term" value="P:regulation of cell shape"/>
    <property type="evidence" value="ECO:0007669"/>
    <property type="project" value="UniProtKB-UniRule"/>
</dbReference>
<dbReference type="Gene3D" id="2.60.40.3710">
    <property type="match status" value="1"/>
</dbReference>
<dbReference type="RefSeq" id="WP_169584159.1">
    <property type="nucleotide sequence ID" value="NZ_VCQU01000001.1"/>
</dbReference>
<accession>A0A848K471</accession>
<dbReference type="Gene3D" id="2.40.440.10">
    <property type="entry name" value="L,D-transpeptidase catalytic domain-like"/>
    <property type="match status" value="1"/>
</dbReference>
<evidence type="ECO:0000256" key="9">
    <source>
        <dbReference type="ARBA" id="ARBA00023288"/>
    </source>
</evidence>
<evidence type="ECO:0000259" key="15">
    <source>
        <dbReference type="PROSITE" id="PS52029"/>
    </source>
</evidence>
<comment type="pathway">
    <text evidence="12">Glycan biosynthesis.</text>
</comment>
<dbReference type="InterPro" id="IPR005490">
    <property type="entry name" value="LD_TPept_cat_dom"/>
</dbReference>
<feature type="signal peptide" evidence="14">
    <location>
        <begin position="1"/>
        <end position="32"/>
    </location>
</feature>
<feature type="domain" description="L,D-TPase catalytic" evidence="15">
    <location>
        <begin position="128"/>
        <end position="252"/>
    </location>
</feature>
<dbReference type="PROSITE" id="PS52029">
    <property type="entry name" value="LD_TPASE"/>
    <property type="match status" value="1"/>
</dbReference>
<reference evidence="16 17" key="2">
    <citation type="submission" date="2020-06" db="EMBL/GenBank/DDBJ databases">
        <title>Antribacter stalactiti gen. nov., sp. nov., a new member of the family Nacardiaceae isolated from a cave.</title>
        <authorList>
            <person name="Kim I.S."/>
        </authorList>
    </citation>
    <scope>NUCLEOTIDE SEQUENCE [LARGE SCALE GENOMIC DNA]</scope>
    <source>
        <strain evidence="16 17">YC2-7</strain>
    </source>
</reference>
<keyword evidence="11 13" id="KW-0961">Cell wall biogenesis/degradation</keyword>
<dbReference type="Pfam" id="PF17964">
    <property type="entry name" value="Big_10"/>
    <property type="match status" value="1"/>
</dbReference>
<evidence type="ECO:0000256" key="13">
    <source>
        <dbReference type="PROSITE-ProRule" id="PRU01373"/>
    </source>
</evidence>
<evidence type="ECO:0000256" key="2">
    <source>
        <dbReference type="ARBA" id="ARBA00022475"/>
    </source>
</evidence>
<evidence type="ECO:0000256" key="6">
    <source>
        <dbReference type="ARBA" id="ARBA00022984"/>
    </source>
</evidence>
<protein>
    <submittedName>
        <fullName evidence="16">L,D-transpeptidase</fullName>
    </submittedName>
</protein>
<evidence type="ECO:0000256" key="8">
    <source>
        <dbReference type="ARBA" id="ARBA00023139"/>
    </source>
</evidence>